<dbReference type="AlphaFoldDB" id="G4QGJ7"/>
<dbReference type="Proteomes" id="UP000009282">
    <property type="component" value="Chromosome"/>
</dbReference>
<keyword evidence="3" id="KW-1185">Reference proteome</keyword>
<evidence type="ECO:0000313" key="3">
    <source>
        <dbReference type="Proteomes" id="UP000009282"/>
    </source>
</evidence>
<dbReference type="HOGENOM" id="CLU_1292866_0_0_6"/>
<dbReference type="EMBL" id="CP003060">
    <property type="protein sequence ID" value="AEP29634.1"/>
    <property type="molecule type" value="Genomic_DNA"/>
</dbReference>
<feature type="region of interest" description="Disordered" evidence="1">
    <location>
        <begin position="1"/>
        <end position="24"/>
    </location>
</feature>
<dbReference type="KEGG" id="gni:GNIT_1516"/>
<protein>
    <submittedName>
        <fullName evidence="2">Uncharacterized protein</fullName>
    </submittedName>
</protein>
<evidence type="ECO:0000256" key="1">
    <source>
        <dbReference type="SAM" id="MobiDB-lite"/>
    </source>
</evidence>
<name>G4QGJ7_GLANF</name>
<dbReference type="OrthoDB" id="6322186at2"/>
<dbReference type="STRING" id="1085623.GNIT_1516"/>
<gene>
    <name evidence="2" type="ordered locus">GNIT_1516</name>
</gene>
<organism evidence="2 3">
    <name type="scientific">Glaciecola nitratireducens (strain JCM 12485 / KCTC 12276 / FR1064)</name>
    <dbReference type="NCBI Taxonomy" id="1085623"/>
    <lineage>
        <taxon>Bacteria</taxon>
        <taxon>Pseudomonadati</taxon>
        <taxon>Pseudomonadota</taxon>
        <taxon>Gammaproteobacteria</taxon>
        <taxon>Alteromonadales</taxon>
        <taxon>Alteromonadaceae</taxon>
        <taxon>Brumicola</taxon>
    </lineage>
</organism>
<reference evidence="2 3" key="1">
    <citation type="journal article" date="2011" name="J. Bacteriol.">
        <title>Complete genome sequence of seawater bacterium Glaciecola nitratireducens FR1064T.</title>
        <authorList>
            <person name="Bian F."/>
            <person name="Qin Q.L."/>
            <person name="Xie B.B."/>
            <person name="Shu Y.L."/>
            <person name="Zhang X.Y."/>
            <person name="Yu Y."/>
            <person name="Chen B."/>
            <person name="Chen X.L."/>
            <person name="Zhou B.C."/>
            <person name="Zhang Y.Z."/>
        </authorList>
    </citation>
    <scope>NUCLEOTIDE SEQUENCE [LARGE SCALE GENOMIC DNA]</scope>
    <source>
        <strain evidence="3">JCM 12485 / KCTC 12276 / FR1064</strain>
    </source>
</reference>
<accession>G4QGJ7</accession>
<proteinExistence type="predicted"/>
<sequence>MNNKQSDGAGGNGSSKHKRHDVDAKQSSIFVIRQQYRQLTRRTSETQIEESSALNVQAMTSQKKRVSFAELVQCACFPMAKKSKQLMLVIAKNVSLYTQYEWILQRMSIAVSGEQVAASTDQKVLSRTTDNFDLKIKPDKSNNTQAHVLLSLKESQIGQSAYSKGIFLHCMQGDSFKVIHFVNVLDGQAQIVITEDSDTYDLLTSPNTKLYLC</sequence>
<dbReference type="RefSeq" id="WP_014108508.1">
    <property type="nucleotide sequence ID" value="NC_016041.1"/>
</dbReference>
<evidence type="ECO:0000313" key="2">
    <source>
        <dbReference type="EMBL" id="AEP29634.1"/>
    </source>
</evidence>